<dbReference type="Pfam" id="PF00196">
    <property type="entry name" value="GerE"/>
    <property type="match status" value="1"/>
</dbReference>
<dbReference type="SMART" id="SM00028">
    <property type="entry name" value="TPR"/>
    <property type="match status" value="3"/>
</dbReference>
<dbReference type="PROSITE" id="PS50043">
    <property type="entry name" value="HTH_LUXR_2"/>
    <property type="match status" value="1"/>
</dbReference>
<dbReference type="PROSITE" id="PS00622">
    <property type="entry name" value="HTH_LUXR_1"/>
    <property type="match status" value="1"/>
</dbReference>
<comment type="caution">
    <text evidence="3">The sequence shown here is derived from an EMBL/GenBank/DDBJ whole genome shotgun (WGS) entry which is preliminary data.</text>
</comment>
<organism evidence="3 4">
    <name type="scientific">Lentzea tibetensis</name>
    <dbReference type="NCBI Taxonomy" id="2591470"/>
    <lineage>
        <taxon>Bacteria</taxon>
        <taxon>Bacillati</taxon>
        <taxon>Actinomycetota</taxon>
        <taxon>Actinomycetes</taxon>
        <taxon>Pseudonocardiales</taxon>
        <taxon>Pseudonocardiaceae</taxon>
        <taxon>Lentzea</taxon>
    </lineage>
</organism>
<dbReference type="PRINTS" id="PR00364">
    <property type="entry name" value="DISEASERSIST"/>
</dbReference>
<dbReference type="InterPro" id="IPR000792">
    <property type="entry name" value="Tscrpt_reg_LuxR_C"/>
</dbReference>
<sequence length="803" mass="88138">MSSIARCTTCDVALPPSTSEQRRSYCSNACRQRAYRKRVAAPPPTPLPRQNARVLSNLPAARDSFVGRQQELTKIDQLLRRHRLITLVGSAGSGKTRLALEAAERLRRGRTDRVLLIELGAVTDSRSLMPVVAAALGVTEHGDEPIGQTVVETLRNMRALVVLDNCEHLLDACAELVDLLLNRCPAVRVLATSREALWITGEVSFHVEGLPVPSTDQDLVNTAAPRSDSVKLFVDRARERKPDFRLTPENTATVALLCARLDGMPLAIELAARWIPLLPVSDICDRMDEPLELLTLGCRKTPPRQRSLREAIDWSYRLLAPDEQFALRRLSVFDGGFDLAAATEVCSTERSAEPVLDVLSRLQAKSMLTAIPGTTRFRQLESIRLHAREKLLAAGETDMAYEALARWFTELSDVLITAPLSVPAEMQRKLDDHVDSLLATVEWAADRDDERLLLLTSALADCTARRGRVSQARYLLRDALRRPGTRGDYRCVALNHAARFAAAQGDHDEALELTGEAARIVRDLNHPALVMSCRSTLAAVQQSSGELEASAENRTECLRVAEMLGEPLARATCLVDLARTALRLGKYDRAMKAVVKALPLCRASGIPARVASALNTIGLIALMQGDLEEAGTAFHESLRVDGDNPMSGPDALEGLSILALSRGQAERALRLEATGRAMRRTVGVVADPFWEQKVSGAMRTARTMLTSQQANAAAWAPLTPTETEAFIQDELWLDRTEVDEDELDDHERRVVALLATGLTNRQIANRLGVSVRTVASRLQRLRDKLGLSSREDVAAWGAERAIG</sequence>
<dbReference type="EMBL" id="VOBR01000003">
    <property type="protein sequence ID" value="TWP53331.1"/>
    <property type="molecule type" value="Genomic_DNA"/>
</dbReference>
<dbReference type="PANTHER" id="PTHR47691">
    <property type="entry name" value="REGULATOR-RELATED"/>
    <property type="match status" value="1"/>
</dbReference>
<keyword evidence="4" id="KW-1185">Reference proteome</keyword>
<dbReference type="InterPro" id="IPR049945">
    <property type="entry name" value="AAA_22"/>
</dbReference>
<name>A0A563F0P7_9PSEU</name>
<dbReference type="SUPFAM" id="SSF46894">
    <property type="entry name" value="C-terminal effector domain of the bipartite response regulators"/>
    <property type="match status" value="1"/>
</dbReference>
<evidence type="ECO:0000313" key="4">
    <source>
        <dbReference type="Proteomes" id="UP000316639"/>
    </source>
</evidence>
<dbReference type="GO" id="GO:0003677">
    <property type="term" value="F:DNA binding"/>
    <property type="evidence" value="ECO:0007669"/>
    <property type="project" value="InterPro"/>
</dbReference>
<dbReference type="InterPro" id="IPR036388">
    <property type="entry name" value="WH-like_DNA-bd_sf"/>
</dbReference>
<dbReference type="SUPFAM" id="SSF52540">
    <property type="entry name" value="P-loop containing nucleoside triphosphate hydrolases"/>
    <property type="match status" value="1"/>
</dbReference>
<dbReference type="Gene3D" id="1.10.10.10">
    <property type="entry name" value="Winged helix-like DNA-binding domain superfamily/Winged helix DNA-binding domain"/>
    <property type="match status" value="1"/>
</dbReference>
<dbReference type="CDD" id="cd06170">
    <property type="entry name" value="LuxR_C_like"/>
    <property type="match status" value="1"/>
</dbReference>
<dbReference type="InterPro" id="IPR003593">
    <property type="entry name" value="AAA+_ATPase"/>
</dbReference>
<dbReference type="PRINTS" id="PR00038">
    <property type="entry name" value="HTHLUXR"/>
</dbReference>
<dbReference type="Gene3D" id="3.40.50.300">
    <property type="entry name" value="P-loop containing nucleotide triphosphate hydrolases"/>
    <property type="match status" value="1"/>
</dbReference>
<dbReference type="Gene3D" id="1.25.40.10">
    <property type="entry name" value="Tetratricopeptide repeat domain"/>
    <property type="match status" value="1"/>
</dbReference>
<reference evidence="3 4" key="1">
    <citation type="submission" date="2019-07" db="EMBL/GenBank/DDBJ databases">
        <title>Lentzea xizangensis sp. nov., isolated from Qinghai-Tibetan Plateau Soils.</title>
        <authorList>
            <person name="Huang J."/>
        </authorList>
    </citation>
    <scope>NUCLEOTIDE SEQUENCE [LARGE SCALE GENOMIC DNA]</scope>
    <source>
        <strain evidence="3 4">FXJ1.1311</strain>
    </source>
</reference>
<dbReference type="GO" id="GO:0006355">
    <property type="term" value="P:regulation of DNA-templated transcription"/>
    <property type="evidence" value="ECO:0007669"/>
    <property type="project" value="InterPro"/>
</dbReference>
<dbReference type="InterPro" id="IPR011990">
    <property type="entry name" value="TPR-like_helical_dom_sf"/>
</dbReference>
<dbReference type="SMART" id="SM00421">
    <property type="entry name" value="HTH_LUXR"/>
    <property type="match status" value="1"/>
</dbReference>
<accession>A0A563F0P7</accession>
<dbReference type="Proteomes" id="UP000316639">
    <property type="component" value="Unassembled WGS sequence"/>
</dbReference>
<dbReference type="PROSITE" id="PS50005">
    <property type="entry name" value="TPR"/>
    <property type="match status" value="1"/>
</dbReference>
<gene>
    <name evidence="3" type="ORF">FKR81_05025</name>
</gene>
<dbReference type="OrthoDB" id="499349at2"/>
<protein>
    <submittedName>
        <fullName evidence="3">AAA family ATPase</fullName>
    </submittedName>
</protein>
<dbReference type="GO" id="GO:0016887">
    <property type="term" value="F:ATP hydrolysis activity"/>
    <property type="evidence" value="ECO:0007669"/>
    <property type="project" value="InterPro"/>
</dbReference>
<feature type="repeat" description="TPR" evidence="1">
    <location>
        <begin position="611"/>
        <end position="644"/>
    </location>
</feature>
<dbReference type="Pfam" id="PF13401">
    <property type="entry name" value="AAA_22"/>
    <property type="match status" value="1"/>
</dbReference>
<feature type="domain" description="HTH luxR-type" evidence="2">
    <location>
        <begin position="736"/>
        <end position="801"/>
    </location>
</feature>
<dbReference type="InterPro" id="IPR016032">
    <property type="entry name" value="Sig_transdc_resp-reg_C-effctor"/>
</dbReference>
<evidence type="ECO:0000259" key="2">
    <source>
        <dbReference type="PROSITE" id="PS50043"/>
    </source>
</evidence>
<dbReference type="SUPFAM" id="SSF48452">
    <property type="entry name" value="TPR-like"/>
    <property type="match status" value="1"/>
</dbReference>
<dbReference type="InterPro" id="IPR019734">
    <property type="entry name" value="TPR_rpt"/>
</dbReference>
<evidence type="ECO:0000256" key="1">
    <source>
        <dbReference type="PROSITE-ProRule" id="PRU00339"/>
    </source>
</evidence>
<dbReference type="AlphaFoldDB" id="A0A563F0P7"/>
<dbReference type="SMART" id="SM00382">
    <property type="entry name" value="AAA"/>
    <property type="match status" value="1"/>
</dbReference>
<keyword evidence="1" id="KW-0802">TPR repeat</keyword>
<dbReference type="InterPro" id="IPR027417">
    <property type="entry name" value="P-loop_NTPase"/>
</dbReference>
<proteinExistence type="predicted"/>
<dbReference type="PANTHER" id="PTHR47691:SF3">
    <property type="entry name" value="HTH-TYPE TRANSCRIPTIONAL REGULATOR RV0890C-RELATED"/>
    <property type="match status" value="1"/>
</dbReference>
<evidence type="ECO:0000313" key="3">
    <source>
        <dbReference type="EMBL" id="TWP53331.1"/>
    </source>
</evidence>